<dbReference type="AlphaFoldDB" id="A0A1Y2LR04"/>
<evidence type="ECO:0000313" key="2">
    <source>
        <dbReference type="Proteomes" id="UP000193240"/>
    </source>
</evidence>
<dbReference type="GO" id="GO:0006040">
    <property type="term" value="P:amino sugar metabolic process"/>
    <property type="evidence" value="ECO:0007669"/>
    <property type="project" value="InterPro"/>
</dbReference>
<dbReference type="EMBL" id="KZ107851">
    <property type="protein sequence ID" value="OSS46353.1"/>
    <property type="molecule type" value="Genomic_DNA"/>
</dbReference>
<dbReference type="GO" id="GO:0016773">
    <property type="term" value="F:phosphotransferase activity, alcohol group as acceptor"/>
    <property type="evidence" value="ECO:0007669"/>
    <property type="project" value="InterPro"/>
</dbReference>
<dbReference type="OMA" id="MELMSHM"/>
<proteinExistence type="predicted"/>
<protein>
    <submittedName>
        <fullName evidence="1">Uncharacterized protein</fullName>
    </submittedName>
</protein>
<dbReference type="PANTHER" id="PTHR30605">
    <property type="entry name" value="ANHYDRO-N-ACETYLMURAMIC ACID KINASE"/>
    <property type="match status" value="1"/>
</dbReference>
<reference evidence="1 2" key="1">
    <citation type="journal article" date="2017" name="Genome Announc.">
        <title>Genome sequence of the saprophytic ascomycete Epicoccum nigrum ICMP 19927 strain isolated from New Zealand.</title>
        <authorList>
            <person name="Fokin M."/>
            <person name="Fleetwood D."/>
            <person name="Weir B.S."/>
            <person name="Villas-Boas S.G."/>
        </authorList>
    </citation>
    <scope>NUCLEOTIDE SEQUENCE [LARGE SCALE GENOMIC DNA]</scope>
    <source>
        <strain evidence="1 2">ICMP 19927</strain>
    </source>
</reference>
<dbReference type="GO" id="GO:0009254">
    <property type="term" value="P:peptidoglycan turnover"/>
    <property type="evidence" value="ECO:0007669"/>
    <property type="project" value="InterPro"/>
</dbReference>
<evidence type="ECO:0000313" key="1">
    <source>
        <dbReference type="EMBL" id="OSS46353.1"/>
    </source>
</evidence>
<dbReference type="Proteomes" id="UP000193240">
    <property type="component" value="Unassembled WGS sequence"/>
</dbReference>
<name>A0A1Y2LR04_EPING</name>
<dbReference type="InterPro" id="IPR005338">
    <property type="entry name" value="Anhydro_N_Ac-Mur_kinase"/>
</dbReference>
<accession>A0A1Y2LR04</accession>
<sequence length="227" mass="25168">MRYCIPNNQIVDLNGDLAAQGKANQAVVEHFLNAHDYLHHLPPISIATEMFGDHEAQQLIDECLYSGMSETDTIATVTEVTAQNILKQYNRLLQLFFPPGQQVDELFICGSTSHNLRVIDYLESYLPERVVTRSMHDIGIPSDKHQAVCYAYLAFEAVLDQATHPDGALDSTRPNTETVKAKTVPARGWMELMSHMIEFGGGRPLHMATDLSITNSLEAAVAGMVIL</sequence>
<gene>
    <name evidence="1" type="ORF">B5807_08452</name>
</gene>
<organism evidence="1 2">
    <name type="scientific">Epicoccum nigrum</name>
    <name type="common">Soil fungus</name>
    <name type="synonym">Epicoccum purpurascens</name>
    <dbReference type="NCBI Taxonomy" id="105696"/>
    <lineage>
        <taxon>Eukaryota</taxon>
        <taxon>Fungi</taxon>
        <taxon>Dikarya</taxon>
        <taxon>Ascomycota</taxon>
        <taxon>Pezizomycotina</taxon>
        <taxon>Dothideomycetes</taxon>
        <taxon>Pleosporomycetidae</taxon>
        <taxon>Pleosporales</taxon>
        <taxon>Pleosporineae</taxon>
        <taxon>Didymellaceae</taxon>
        <taxon>Epicoccum</taxon>
    </lineage>
</organism>
<dbReference type="PANTHER" id="PTHR30605:SF0">
    <property type="entry name" value="ANHYDRO-N-ACETYLMURAMIC ACID KINASE"/>
    <property type="match status" value="1"/>
</dbReference>
<dbReference type="Gene3D" id="3.30.420.40">
    <property type="match status" value="1"/>
</dbReference>
<dbReference type="Pfam" id="PF03702">
    <property type="entry name" value="AnmK"/>
    <property type="match status" value="1"/>
</dbReference>
<keyword evidence="2" id="KW-1185">Reference proteome</keyword>
<dbReference type="InParanoid" id="A0A1Y2LR04"/>
<dbReference type="STRING" id="105696.A0A1Y2LR04"/>
<dbReference type="GO" id="GO:0005524">
    <property type="term" value="F:ATP binding"/>
    <property type="evidence" value="ECO:0007669"/>
    <property type="project" value="InterPro"/>
</dbReference>